<dbReference type="InterPro" id="IPR027417">
    <property type="entry name" value="P-loop_NTPase"/>
</dbReference>
<protein>
    <recommendedName>
        <fullName evidence="4">Conjugal transfer protein TrbB</fullName>
    </recommendedName>
</protein>
<evidence type="ECO:0000256" key="1">
    <source>
        <dbReference type="SAM" id="MobiDB-lite"/>
    </source>
</evidence>
<name>A0AAW3V423_9BURK</name>
<dbReference type="EMBL" id="JACIIK010000009">
    <property type="protein sequence ID" value="MBB6204412.1"/>
    <property type="molecule type" value="Genomic_DNA"/>
</dbReference>
<dbReference type="AlphaFoldDB" id="A0AAW3V423"/>
<dbReference type="Gene3D" id="3.40.50.300">
    <property type="entry name" value="P-loop containing nucleotide triphosphate hydrolases"/>
    <property type="match status" value="1"/>
</dbReference>
<gene>
    <name evidence="2" type="ORF">GGD69_005306</name>
</gene>
<evidence type="ECO:0008006" key="4">
    <source>
        <dbReference type="Google" id="ProtNLM"/>
    </source>
</evidence>
<evidence type="ECO:0000313" key="3">
    <source>
        <dbReference type="Proteomes" id="UP000518681"/>
    </source>
</evidence>
<dbReference type="Proteomes" id="UP000518681">
    <property type="component" value="Unassembled WGS sequence"/>
</dbReference>
<accession>A0AAW3V423</accession>
<sequence length="472" mass="52400">MPSVFLSRNSFNQLKRAARQQLPGVQHAHVLEALARALGHNNLAALNARLAVGEDNAVHFFQFSYDDLRIRLAELGYPAAPTWDIDFSGVTEIFRVKRTFPSTLDALLADGIISLEHRQHFDRLIDQRKSILVIGATSSGKSLLMHVLLNEMAVRAPGDDFVVCELTRDGGEYPPNVTRFVKSEHGFDEHEHPHFGDRRVAIDEIRDNTSFRIFQAWAAYGGGVGTMYAKSADEVNARMMHVLNGRGLETIREAIDAVVRMERSGDKPRVAEIVTWGDLHSRSEPPEFSQQWREQGIVRMPNPEDVGRYILQDLKTIMDERLSSGEQVPFDANVPVIHDDLSAQDAQWDRSGLSFTPQHWAQAADGSWVPASILGTSHQALHGRQNDVLTQARMDEMSRIVAEGGRVLVIDPKADTNAVNALAEPSGLVTESVVGETAKETRALLRMMDERRLTAPAPRPEPESGSTEGPES</sequence>
<comment type="caution">
    <text evidence="2">The sequence shown here is derived from an EMBL/GenBank/DDBJ whole genome shotgun (WGS) entry which is preliminary data.</text>
</comment>
<feature type="compositionally biased region" description="Low complexity" evidence="1">
    <location>
        <begin position="463"/>
        <end position="472"/>
    </location>
</feature>
<reference evidence="2 3" key="1">
    <citation type="submission" date="2020-08" db="EMBL/GenBank/DDBJ databases">
        <title>Genomic Encyclopedia of Type Strains, Phase IV (KMG-V): Genome sequencing to study the core and pangenomes of soil and plant-associated prokaryotes.</title>
        <authorList>
            <person name="Whitman W."/>
        </authorList>
    </citation>
    <scope>NUCLEOTIDE SEQUENCE [LARGE SCALE GENOMIC DNA]</scope>
    <source>
        <strain evidence="2 3">SEMIA 4013</strain>
    </source>
</reference>
<dbReference type="RefSeq" id="WP_183800922.1">
    <property type="nucleotide sequence ID" value="NZ_JACIII010000013.1"/>
</dbReference>
<dbReference type="SUPFAM" id="SSF52540">
    <property type="entry name" value="P-loop containing nucleoside triphosphate hydrolases"/>
    <property type="match status" value="1"/>
</dbReference>
<proteinExistence type="predicted"/>
<organism evidence="2 3">
    <name type="scientific">Paraburkholderia fungorum</name>
    <dbReference type="NCBI Taxonomy" id="134537"/>
    <lineage>
        <taxon>Bacteria</taxon>
        <taxon>Pseudomonadati</taxon>
        <taxon>Pseudomonadota</taxon>
        <taxon>Betaproteobacteria</taxon>
        <taxon>Burkholderiales</taxon>
        <taxon>Burkholderiaceae</taxon>
        <taxon>Paraburkholderia</taxon>
    </lineage>
</organism>
<evidence type="ECO:0000313" key="2">
    <source>
        <dbReference type="EMBL" id="MBB6204412.1"/>
    </source>
</evidence>
<feature type="region of interest" description="Disordered" evidence="1">
    <location>
        <begin position="448"/>
        <end position="472"/>
    </location>
</feature>